<protein>
    <submittedName>
        <fullName evidence="6">Substrate-binding domain-containing protein</fullName>
    </submittedName>
</protein>
<proteinExistence type="predicted"/>
<dbReference type="Pfam" id="PF12833">
    <property type="entry name" value="HTH_18"/>
    <property type="match status" value="2"/>
</dbReference>
<evidence type="ECO:0000313" key="6">
    <source>
        <dbReference type="EMBL" id="WOO40864.1"/>
    </source>
</evidence>
<dbReference type="InterPro" id="IPR028082">
    <property type="entry name" value="Peripla_BP_I"/>
</dbReference>
<evidence type="ECO:0000256" key="1">
    <source>
        <dbReference type="ARBA" id="ARBA00023015"/>
    </source>
</evidence>
<dbReference type="InterPro" id="IPR018060">
    <property type="entry name" value="HTH_AraC"/>
</dbReference>
<evidence type="ECO:0000256" key="2">
    <source>
        <dbReference type="ARBA" id="ARBA00023125"/>
    </source>
</evidence>
<dbReference type="InterPro" id="IPR046335">
    <property type="entry name" value="LacI/GalR-like_sensor"/>
</dbReference>
<dbReference type="KEGG" id="puo:RZN69_19750"/>
<keyword evidence="1" id="KW-0805">Transcription regulation</keyword>
<dbReference type="GO" id="GO:0000976">
    <property type="term" value="F:transcription cis-regulatory region binding"/>
    <property type="evidence" value="ECO:0007669"/>
    <property type="project" value="TreeGrafter"/>
</dbReference>
<organism evidence="6 7">
    <name type="scientific">Rubellicoccus peritrichatus</name>
    <dbReference type="NCBI Taxonomy" id="3080537"/>
    <lineage>
        <taxon>Bacteria</taxon>
        <taxon>Pseudomonadati</taxon>
        <taxon>Verrucomicrobiota</taxon>
        <taxon>Opitutia</taxon>
        <taxon>Puniceicoccales</taxon>
        <taxon>Cerasicoccaceae</taxon>
        <taxon>Rubellicoccus</taxon>
    </lineage>
</organism>
<reference evidence="6 7" key="1">
    <citation type="submission" date="2023-10" db="EMBL/GenBank/DDBJ databases">
        <title>Rubellicoccus peritrichatus gen. nov., sp. nov., isolated from an algae of coral reef tank.</title>
        <authorList>
            <person name="Luo J."/>
        </authorList>
    </citation>
    <scope>NUCLEOTIDE SEQUENCE [LARGE SCALE GENOMIC DNA]</scope>
    <source>
        <strain evidence="6 7">CR14</strain>
    </source>
</reference>
<sequence length="806" mass="89864">MIRHLDQSKDKPLRIAIVVDPRWAYGRRVIRGAIQYLKEKPDNIHLDLFSGQPFSKTSQLSEYDGILEGSSDALLEHLPENCPSVSIDAIGRQSRSCSIPIDHRGMGTIAADTLHSRGVVSYAYFDGGRNLSAESDTRSTLRREGFKKRLQELGIELSSPNFQTHSHNTFNDLLKWLQDLPKPTGIFAYSDSASLELAEACRMLDLLIPREVAIIGAGNDTILCSLLHPALSSVDTQTETITYQAMHTLIGLIRGDSATLSNTTPPQPQAVLRESTGQSSTPNKTVSKALDIIYSDEDRAERTTAQDIALATGVSLRSLQRLFKQHLETTVQQALLDARIERFKYYLRTTDLPIEELSTRLHIDCSSLRKSFTRITGHSPGHYRSLFKKGAAHNHRKINGAINPKVLTIGFLSPLSGQADLDALRGAEEYARQHRDIRLALRAFWNYPTDASSTYSSDGESASLENYDAFIVTTEVQLPAKLIGKKPIIYLDHTRRHSLAWSIGIDNWDIGALAAQHFLSKGYRHFAFCDYPRYNVETDHTLIDYRFSGRFAGFQDTLTKAGVPIHEIRRGYNSEDEPLLVWLKNLPRKTALFTFNDALAVRVARLCAQANLEIPNDIALLGVDNDESLCPFVPPGLSSVDIGFDRLGHMAIKNLINILKNPNSASALTFSQQACSVVERSSTQGLATDDPALNAASRFITHHIAEPLNVNEIVSVSDVSRRTLETRFTKVTGHTIHEHLQQKRLEAATNLLTRTADSVDHIAESCGFKHTRHFCQRFKQSTGQTPLAFRKSRGRPLLQKLSPECL</sequence>
<dbReference type="EMBL" id="CP136920">
    <property type="protein sequence ID" value="WOO40864.1"/>
    <property type="molecule type" value="Genomic_DNA"/>
</dbReference>
<feature type="domain" description="HTH araC/xylS-type" evidence="5">
    <location>
        <begin position="694"/>
        <end position="792"/>
    </location>
</feature>
<dbReference type="Gene3D" id="1.10.10.60">
    <property type="entry name" value="Homeodomain-like"/>
    <property type="match status" value="2"/>
</dbReference>
<dbReference type="SUPFAM" id="SSF46689">
    <property type="entry name" value="Homeodomain-like"/>
    <property type="match status" value="3"/>
</dbReference>
<dbReference type="AlphaFoldDB" id="A0AAQ3LF82"/>
<evidence type="ECO:0000256" key="4">
    <source>
        <dbReference type="SAM" id="MobiDB-lite"/>
    </source>
</evidence>
<dbReference type="GO" id="GO:0003700">
    <property type="term" value="F:DNA-binding transcription factor activity"/>
    <property type="evidence" value="ECO:0007669"/>
    <property type="project" value="InterPro"/>
</dbReference>
<dbReference type="PROSITE" id="PS01124">
    <property type="entry name" value="HTH_ARAC_FAMILY_2"/>
    <property type="match status" value="2"/>
</dbReference>
<keyword evidence="3" id="KW-0804">Transcription</keyword>
<keyword evidence="7" id="KW-1185">Reference proteome</keyword>
<feature type="domain" description="HTH araC/xylS-type" evidence="5">
    <location>
        <begin position="287"/>
        <end position="386"/>
    </location>
</feature>
<accession>A0AAQ3LF82</accession>
<dbReference type="Gene3D" id="3.40.50.2300">
    <property type="match status" value="4"/>
</dbReference>
<name>A0AAQ3LF82_9BACT</name>
<dbReference type="InterPro" id="IPR009057">
    <property type="entry name" value="Homeodomain-like_sf"/>
</dbReference>
<dbReference type="Proteomes" id="UP001304300">
    <property type="component" value="Chromosome"/>
</dbReference>
<dbReference type="PANTHER" id="PTHR30146">
    <property type="entry name" value="LACI-RELATED TRANSCRIPTIONAL REPRESSOR"/>
    <property type="match status" value="1"/>
</dbReference>
<feature type="region of interest" description="Disordered" evidence="4">
    <location>
        <begin position="261"/>
        <end position="283"/>
    </location>
</feature>
<keyword evidence="2" id="KW-0238">DNA-binding</keyword>
<dbReference type="Pfam" id="PF13377">
    <property type="entry name" value="Peripla_BP_3"/>
    <property type="match status" value="2"/>
</dbReference>
<dbReference type="SUPFAM" id="SSF53822">
    <property type="entry name" value="Periplasmic binding protein-like I"/>
    <property type="match status" value="2"/>
</dbReference>
<evidence type="ECO:0000256" key="3">
    <source>
        <dbReference type="ARBA" id="ARBA00023163"/>
    </source>
</evidence>
<dbReference type="PANTHER" id="PTHR30146:SF24">
    <property type="entry name" value="XYLOSE OPERON REGULATORY PROTEIN"/>
    <property type="match status" value="1"/>
</dbReference>
<gene>
    <name evidence="6" type="ORF">RZN69_19750</name>
</gene>
<dbReference type="RefSeq" id="WP_317833100.1">
    <property type="nucleotide sequence ID" value="NZ_CP136920.1"/>
</dbReference>
<dbReference type="SMART" id="SM00342">
    <property type="entry name" value="HTH_ARAC"/>
    <property type="match status" value="2"/>
</dbReference>
<evidence type="ECO:0000259" key="5">
    <source>
        <dbReference type="PROSITE" id="PS01124"/>
    </source>
</evidence>
<evidence type="ECO:0000313" key="7">
    <source>
        <dbReference type="Proteomes" id="UP001304300"/>
    </source>
</evidence>